<dbReference type="PROSITE" id="PS51171">
    <property type="entry name" value="PREPHENATE_DEHYDR_3"/>
    <property type="match status" value="1"/>
</dbReference>
<evidence type="ECO:0000256" key="8">
    <source>
        <dbReference type="ARBA" id="ARBA00047848"/>
    </source>
</evidence>
<evidence type="ECO:0000256" key="3">
    <source>
        <dbReference type="ARBA" id="ARBA00021872"/>
    </source>
</evidence>
<dbReference type="AlphaFoldDB" id="H5SMX1"/>
<dbReference type="PANTHER" id="PTHR21022:SF19">
    <property type="entry name" value="PREPHENATE DEHYDRATASE-RELATED"/>
    <property type="match status" value="1"/>
</dbReference>
<dbReference type="UniPathway" id="UPA00121">
    <property type="reaction ID" value="UER00345"/>
</dbReference>
<dbReference type="PROSITE" id="PS51671">
    <property type="entry name" value="ACT"/>
    <property type="match status" value="1"/>
</dbReference>
<organism evidence="12">
    <name type="scientific">uncultured Chloroflexota bacterium</name>
    <dbReference type="NCBI Taxonomy" id="166587"/>
    <lineage>
        <taxon>Bacteria</taxon>
        <taxon>Bacillati</taxon>
        <taxon>Chloroflexota</taxon>
        <taxon>environmental samples</taxon>
    </lineage>
</organism>
<dbReference type="CDD" id="cd13631">
    <property type="entry name" value="PBP2_Ct-PDT_like"/>
    <property type="match status" value="1"/>
</dbReference>
<dbReference type="EC" id="4.2.1.51" evidence="2 9"/>
<dbReference type="InterPro" id="IPR001086">
    <property type="entry name" value="Preph_deHydtase"/>
</dbReference>
<dbReference type="Pfam" id="PF01842">
    <property type="entry name" value="ACT"/>
    <property type="match status" value="1"/>
</dbReference>
<comment type="pathway">
    <text evidence="1 9">Amino-acid biosynthesis; L-phenylalanine biosynthesis; phenylpyruvate from prephenate: step 1/1.</text>
</comment>
<dbReference type="GO" id="GO:0005737">
    <property type="term" value="C:cytoplasm"/>
    <property type="evidence" value="ECO:0007669"/>
    <property type="project" value="TreeGrafter"/>
</dbReference>
<evidence type="ECO:0000256" key="7">
    <source>
        <dbReference type="ARBA" id="ARBA00023239"/>
    </source>
</evidence>
<feature type="domain" description="Prephenate dehydratase" evidence="10">
    <location>
        <begin position="4"/>
        <end position="180"/>
    </location>
</feature>
<dbReference type="InterPro" id="IPR002912">
    <property type="entry name" value="ACT_dom"/>
</dbReference>
<dbReference type="EMBL" id="AP011777">
    <property type="protein sequence ID" value="BAL57507.1"/>
    <property type="molecule type" value="Genomic_DNA"/>
</dbReference>
<dbReference type="InterPro" id="IPR018528">
    <property type="entry name" value="Preph_deHydtase_CS"/>
</dbReference>
<dbReference type="FunFam" id="3.30.70.260:FF:000012">
    <property type="entry name" value="Prephenate dehydratase"/>
    <property type="match status" value="1"/>
</dbReference>
<dbReference type="SUPFAM" id="SSF55021">
    <property type="entry name" value="ACT-like"/>
    <property type="match status" value="1"/>
</dbReference>
<evidence type="ECO:0000256" key="5">
    <source>
        <dbReference type="ARBA" id="ARBA00023141"/>
    </source>
</evidence>
<evidence type="ECO:0000313" key="12">
    <source>
        <dbReference type="EMBL" id="BAL57507.1"/>
    </source>
</evidence>
<keyword evidence="7 9" id="KW-0456">Lyase</keyword>
<dbReference type="PROSITE" id="PS00858">
    <property type="entry name" value="PREPHENATE_DEHYDR_2"/>
    <property type="match status" value="1"/>
</dbReference>
<dbReference type="GO" id="GO:0004664">
    <property type="term" value="F:prephenate dehydratase activity"/>
    <property type="evidence" value="ECO:0007669"/>
    <property type="project" value="UniProtKB-UniRule"/>
</dbReference>
<dbReference type="Pfam" id="PF00800">
    <property type="entry name" value="PDT"/>
    <property type="match status" value="1"/>
</dbReference>
<dbReference type="SUPFAM" id="SSF53850">
    <property type="entry name" value="Periplasmic binding protein-like II"/>
    <property type="match status" value="1"/>
</dbReference>
<reference evidence="12" key="2">
    <citation type="journal article" date="2012" name="PLoS ONE">
        <title>A Deeply Branching Thermophilic Bacterium with an Ancient Acetyl-CoA Pathway Dominates a Subsurface Ecosystem.</title>
        <authorList>
            <person name="Takami H."/>
            <person name="Noguchi H."/>
            <person name="Takaki Y."/>
            <person name="Uchiyama I."/>
            <person name="Toyoda A."/>
            <person name="Nishi S."/>
            <person name="Chee G.-J."/>
            <person name="Arai W."/>
            <person name="Nunoura T."/>
            <person name="Itoh T."/>
            <person name="Hattori M."/>
            <person name="Takai K."/>
        </authorList>
    </citation>
    <scope>NUCLEOTIDE SEQUENCE</scope>
</reference>
<keyword evidence="6 9" id="KW-0584">Phenylalanine biosynthesis</keyword>
<accession>H5SMX1</accession>
<reference evidence="12" key="1">
    <citation type="journal article" date="2005" name="Environ. Microbiol.">
        <title>Genetic and functional properties of uncultivated thermophilic crenarchaeotes from a subsurface gold mine as revealed by analysis of genome fragments.</title>
        <authorList>
            <person name="Nunoura T."/>
            <person name="Hirayama H."/>
            <person name="Takami H."/>
            <person name="Oida H."/>
            <person name="Nishi S."/>
            <person name="Shimamura S."/>
            <person name="Suzuki Y."/>
            <person name="Inagaki F."/>
            <person name="Takai K."/>
            <person name="Nealson K.H."/>
            <person name="Horikoshi K."/>
        </authorList>
    </citation>
    <scope>NUCLEOTIDE SEQUENCE</scope>
</reference>
<evidence type="ECO:0000256" key="6">
    <source>
        <dbReference type="ARBA" id="ARBA00023222"/>
    </source>
</evidence>
<dbReference type="GO" id="GO:0009094">
    <property type="term" value="P:L-phenylalanine biosynthetic process"/>
    <property type="evidence" value="ECO:0007669"/>
    <property type="project" value="UniProtKB-UniPathway"/>
</dbReference>
<dbReference type="PANTHER" id="PTHR21022">
    <property type="entry name" value="PREPHENATE DEHYDRATASE P PROTEIN"/>
    <property type="match status" value="1"/>
</dbReference>
<evidence type="ECO:0000259" key="10">
    <source>
        <dbReference type="PROSITE" id="PS51171"/>
    </source>
</evidence>
<dbReference type="Gene3D" id="3.30.70.260">
    <property type="match status" value="1"/>
</dbReference>
<evidence type="ECO:0000256" key="4">
    <source>
        <dbReference type="ARBA" id="ARBA00022605"/>
    </source>
</evidence>
<dbReference type="CDD" id="cd04905">
    <property type="entry name" value="ACT_CM-PDT"/>
    <property type="match status" value="1"/>
</dbReference>
<keyword evidence="5 9" id="KW-0057">Aromatic amino acid biosynthesis</keyword>
<dbReference type="Gene3D" id="3.40.190.10">
    <property type="entry name" value="Periplasmic binding protein-like II"/>
    <property type="match status" value="2"/>
</dbReference>
<gene>
    <name evidence="9" type="primary">pheA</name>
    <name evidence="12" type="ORF">HGMM_F51C01C27</name>
</gene>
<keyword evidence="4 9" id="KW-0028">Amino-acid biosynthesis</keyword>
<comment type="catalytic activity">
    <reaction evidence="8 9">
        <text>prephenate + H(+) = 3-phenylpyruvate + CO2 + H2O</text>
        <dbReference type="Rhea" id="RHEA:21648"/>
        <dbReference type="ChEBI" id="CHEBI:15377"/>
        <dbReference type="ChEBI" id="CHEBI:15378"/>
        <dbReference type="ChEBI" id="CHEBI:16526"/>
        <dbReference type="ChEBI" id="CHEBI:18005"/>
        <dbReference type="ChEBI" id="CHEBI:29934"/>
        <dbReference type="EC" id="4.2.1.51"/>
    </reaction>
</comment>
<name>H5SMX1_9CHLR</name>
<evidence type="ECO:0000259" key="11">
    <source>
        <dbReference type="PROSITE" id="PS51671"/>
    </source>
</evidence>
<feature type="domain" description="ACT" evidence="11">
    <location>
        <begin position="192"/>
        <end position="269"/>
    </location>
</feature>
<dbReference type="NCBIfam" id="NF008865">
    <property type="entry name" value="PRK11898.1"/>
    <property type="match status" value="1"/>
</dbReference>
<protein>
    <recommendedName>
        <fullName evidence="3 9">Prephenate dehydratase</fullName>
        <shortName evidence="9">PDT</shortName>
        <ecNumber evidence="2 9">4.2.1.51</ecNumber>
    </recommendedName>
</protein>
<evidence type="ECO:0000256" key="2">
    <source>
        <dbReference type="ARBA" id="ARBA00013147"/>
    </source>
</evidence>
<proteinExistence type="predicted"/>
<dbReference type="InterPro" id="IPR045865">
    <property type="entry name" value="ACT-like_dom_sf"/>
</dbReference>
<evidence type="ECO:0000256" key="1">
    <source>
        <dbReference type="ARBA" id="ARBA00004741"/>
    </source>
</evidence>
<evidence type="ECO:0000256" key="9">
    <source>
        <dbReference type="RuleBase" id="RU361254"/>
    </source>
</evidence>
<sequence>MKGRVAFQGAMGAYSQAAIWKFLGRDTECLPCATFEELFHAVLDGRATHALLPVENSTTGSVHPAYDLLLEHPLFIQRELILRIEHALLAAPNTSLERIRRVTSHPQALAQCEGYIRRHGWEAVTAYDTAGAAGQLAESRDPETAVIASEIAAQLYGLQVLDRSIQDWAENYTRFFLLGMQPAPYTSQAKTTVVFATAHVPGALYHCLGEFASRNLNLTRIESRPDRKQPWHYLFYVDVEGHSADSPLRAALQALAAHTTFLRILGSYPAALPGS</sequence>